<evidence type="ECO:0000256" key="3">
    <source>
        <dbReference type="ARBA" id="ARBA00022801"/>
    </source>
</evidence>
<evidence type="ECO:0000259" key="5">
    <source>
        <dbReference type="Pfam" id="PF24827"/>
    </source>
</evidence>
<proteinExistence type="predicted"/>
<protein>
    <submittedName>
        <fullName evidence="6">Deacylase</fullName>
    </submittedName>
</protein>
<dbReference type="OrthoDB" id="314924at2157"/>
<keyword evidence="4" id="KW-0862">Zinc</keyword>
<reference evidence="6 7" key="1">
    <citation type="journal article" date="2019" name="Nat. Commun.">
        <title>A new type of DNA phosphorothioation-based antiviral system in archaea.</title>
        <authorList>
            <person name="Xiong L."/>
            <person name="Liu S."/>
            <person name="Chen S."/>
            <person name="Xiao Y."/>
            <person name="Zhu B."/>
            <person name="Gao Y."/>
            <person name="Zhang Y."/>
            <person name="Chen B."/>
            <person name="Luo J."/>
            <person name="Deng Z."/>
            <person name="Chen X."/>
            <person name="Wang L."/>
            <person name="Chen S."/>
        </authorList>
    </citation>
    <scope>NUCLEOTIDE SEQUENCE [LARGE SCALE GENOMIC DNA]</scope>
    <source>
        <strain evidence="6 7">CBA1105</strain>
    </source>
</reference>
<keyword evidence="7" id="KW-1185">Reference proteome</keyword>
<gene>
    <name evidence="6" type="ORF">DV733_09895</name>
</gene>
<evidence type="ECO:0000313" key="7">
    <source>
        <dbReference type="Proteomes" id="UP000296706"/>
    </source>
</evidence>
<dbReference type="PANTHER" id="PTHR37326:SF1">
    <property type="entry name" value="BLL3975 PROTEIN"/>
    <property type="match status" value="1"/>
</dbReference>
<dbReference type="KEGG" id="hsn:DV733_09895"/>
<sequence length="318" mass="34243">MTSLGTASAAPGEMDTGRLWVGETRDGTDVGLPVAVINGADSGKTLYVQAASDGDELNGVGVLQRFVPQLDPTELSGTILITGIVNYHAFQVAEHRNPIDDTKMNRAYPGDADGTSTERIAAATFDAATRADLVVDLHQGSTSRMINEVRVRCGRRHRRHQACLELAKVFDCGHVLDQKGPDGQLARAAPDEGIPTIDPELGGCVGWDEQSIQYGVQGLWNVLDYYDFLQGEVELTTQTRASGFDQYGAPAGGLVDFKVDLGEEVTRGDTLYTITDVFGSKKDVVTADSNGILWRTRRLPQVATGEYVCSVGTNVDTY</sequence>
<dbReference type="EMBL" id="CP031310">
    <property type="protein sequence ID" value="QCC51535.1"/>
    <property type="molecule type" value="Genomic_DNA"/>
</dbReference>
<dbReference type="Gene3D" id="3.40.630.10">
    <property type="entry name" value="Zn peptidases"/>
    <property type="match status" value="1"/>
</dbReference>
<name>A0A4D6HD67_9EURY</name>
<dbReference type="InterPro" id="IPR053138">
    <property type="entry name" value="N-alpha-Ac-DABA_deacetylase"/>
</dbReference>
<dbReference type="InterPro" id="IPR055438">
    <property type="entry name" value="AstE_AspA_cat"/>
</dbReference>
<evidence type="ECO:0000256" key="2">
    <source>
        <dbReference type="ARBA" id="ARBA00022723"/>
    </source>
</evidence>
<dbReference type="GO" id="GO:0046872">
    <property type="term" value="F:metal ion binding"/>
    <property type="evidence" value="ECO:0007669"/>
    <property type="project" value="UniProtKB-KW"/>
</dbReference>
<dbReference type="RefSeq" id="WP_049994854.1">
    <property type="nucleotide sequence ID" value="NZ_CP031310.1"/>
</dbReference>
<dbReference type="GO" id="GO:0016811">
    <property type="term" value="F:hydrolase activity, acting on carbon-nitrogen (but not peptide) bonds, in linear amides"/>
    <property type="evidence" value="ECO:0007669"/>
    <property type="project" value="InterPro"/>
</dbReference>
<accession>A0A4D6HD67</accession>
<evidence type="ECO:0000256" key="1">
    <source>
        <dbReference type="ARBA" id="ARBA00001947"/>
    </source>
</evidence>
<comment type="cofactor">
    <cofactor evidence="1">
        <name>Zn(2+)</name>
        <dbReference type="ChEBI" id="CHEBI:29105"/>
    </cofactor>
</comment>
<feature type="domain" description="Succinylglutamate desuccinylase/Aspartoacylase catalytic" evidence="5">
    <location>
        <begin position="43"/>
        <end position="225"/>
    </location>
</feature>
<organism evidence="6 7">
    <name type="scientific">Halapricum salinum</name>
    <dbReference type="NCBI Taxonomy" id="1457250"/>
    <lineage>
        <taxon>Archaea</taxon>
        <taxon>Methanobacteriati</taxon>
        <taxon>Methanobacteriota</taxon>
        <taxon>Stenosarchaea group</taxon>
        <taxon>Halobacteria</taxon>
        <taxon>Halobacteriales</taxon>
        <taxon>Haloarculaceae</taxon>
        <taxon>Halapricum</taxon>
    </lineage>
</organism>
<dbReference type="PIRSF" id="PIRSF039012">
    <property type="entry name" value="ASP"/>
    <property type="match status" value="1"/>
</dbReference>
<keyword evidence="2" id="KW-0479">Metal-binding</keyword>
<evidence type="ECO:0000256" key="4">
    <source>
        <dbReference type="ARBA" id="ARBA00022833"/>
    </source>
</evidence>
<dbReference type="InterPro" id="IPR043795">
    <property type="entry name" value="N-alpha-Ac-DABA-like"/>
</dbReference>
<dbReference type="SUPFAM" id="SSF53187">
    <property type="entry name" value="Zn-dependent exopeptidases"/>
    <property type="match status" value="1"/>
</dbReference>
<dbReference type="Proteomes" id="UP000296706">
    <property type="component" value="Chromosome"/>
</dbReference>
<dbReference type="AlphaFoldDB" id="A0A4D6HD67"/>
<dbReference type="GO" id="GO:0016788">
    <property type="term" value="F:hydrolase activity, acting on ester bonds"/>
    <property type="evidence" value="ECO:0007669"/>
    <property type="project" value="InterPro"/>
</dbReference>
<dbReference type="PANTHER" id="PTHR37326">
    <property type="entry name" value="BLL3975 PROTEIN"/>
    <property type="match status" value="1"/>
</dbReference>
<dbReference type="GeneID" id="39848177"/>
<keyword evidence="3" id="KW-0378">Hydrolase</keyword>
<evidence type="ECO:0000313" key="6">
    <source>
        <dbReference type="EMBL" id="QCC51535.1"/>
    </source>
</evidence>
<dbReference type="Pfam" id="PF24827">
    <property type="entry name" value="AstE_AspA_cat"/>
    <property type="match status" value="1"/>
</dbReference>
<dbReference type="STRING" id="1457250.GCA_000755225_00920"/>